<dbReference type="InterPro" id="IPR000577">
    <property type="entry name" value="Carb_kinase_FGGY"/>
</dbReference>
<dbReference type="InterPro" id="IPR018485">
    <property type="entry name" value="FGGY_C"/>
</dbReference>
<evidence type="ECO:0000259" key="5">
    <source>
        <dbReference type="Pfam" id="PF00370"/>
    </source>
</evidence>
<keyword evidence="3 4" id="KW-0418">Kinase</keyword>
<comment type="caution">
    <text evidence="7">The sequence shown here is derived from an EMBL/GenBank/DDBJ whole genome shotgun (WGS) entry which is preliminary data.</text>
</comment>
<dbReference type="AlphaFoldDB" id="A0A6I1FQM2"/>
<sequence>MEFIAVFDVGTSAIKGLLMQKDGQIFAEHSIHIQTFKGKHGEKEQNPEDWWKGMQAITAEWFNEKHIDPESVKAITFSGQMEDVILIREGKNTERAILYSDMRAEEEAVLIQQQCPDLSAITANTVSASTPLAKLLWLVRKGEEPASVVFSAKDYLIYKLTGAVVTDSVTAATTGAMDIRTRTWHSSVLESIRCDQFKLPELLSPDDAAGYVLNGGSGGFKEQTPVLCGAGDAGASTMGAGAIHEGDSYFYIGTTGWAAVPTKDHSPKTSGVFTLAHVTKDLNISIAPLLNAGNVYEWTKNTFMANDSYDAFEEAISLSEPGAGGLLFLPYLHGERCPVKDGDAKGVFWGISSHTKQVDFMRAAIEGICYSLHHIASTLIGEKDGEITLIGGGARSGSWCQALADITNKKVCVPANSEYLPAVGIAATAFHYLGWTKDYEDFINRHITSQLANIYWPDGQNRKIYQKGYKQYLKLYPSMKEVY</sequence>
<keyword evidence="2 4" id="KW-0808">Transferase</keyword>
<name>A0A6I1FQM2_9BACI</name>
<proteinExistence type="inferred from homology"/>
<dbReference type="GO" id="GO:0016773">
    <property type="term" value="F:phosphotransferase activity, alcohol group as acceptor"/>
    <property type="evidence" value="ECO:0007669"/>
    <property type="project" value="InterPro"/>
</dbReference>
<protein>
    <recommendedName>
        <fullName evidence="9">Xylulokinase</fullName>
    </recommendedName>
</protein>
<dbReference type="CDD" id="cd07805">
    <property type="entry name" value="ASKHA_NBD_FGGY_CvXK-like"/>
    <property type="match status" value="1"/>
</dbReference>
<dbReference type="PROSITE" id="PS00445">
    <property type="entry name" value="FGGY_KINASES_2"/>
    <property type="match status" value="1"/>
</dbReference>
<evidence type="ECO:0000256" key="2">
    <source>
        <dbReference type="ARBA" id="ARBA00022679"/>
    </source>
</evidence>
<evidence type="ECO:0000256" key="1">
    <source>
        <dbReference type="ARBA" id="ARBA00009156"/>
    </source>
</evidence>
<dbReference type="Gene3D" id="3.30.420.40">
    <property type="match status" value="2"/>
</dbReference>
<dbReference type="PIRSF" id="PIRSF000538">
    <property type="entry name" value="GlpK"/>
    <property type="match status" value="1"/>
</dbReference>
<dbReference type="InterPro" id="IPR018483">
    <property type="entry name" value="Carb_kinase_FGGY_CS"/>
</dbReference>
<evidence type="ECO:0000259" key="6">
    <source>
        <dbReference type="Pfam" id="PF02782"/>
    </source>
</evidence>
<feature type="domain" description="Carbohydrate kinase FGGY N-terminal" evidence="5">
    <location>
        <begin position="4"/>
        <end position="239"/>
    </location>
</feature>
<dbReference type="InterPro" id="IPR043129">
    <property type="entry name" value="ATPase_NBD"/>
</dbReference>
<evidence type="ECO:0000256" key="3">
    <source>
        <dbReference type="ARBA" id="ARBA00022777"/>
    </source>
</evidence>
<dbReference type="InterPro" id="IPR018484">
    <property type="entry name" value="FGGY_N"/>
</dbReference>
<organism evidence="7 8">
    <name type="scientific">Bacillus aerolatus</name>
    <dbReference type="NCBI Taxonomy" id="2653354"/>
    <lineage>
        <taxon>Bacteria</taxon>
        <taxon>Bacillati</taxon>
        <taxon>Bacillota</taxon>
        <taxon>Bacilli</taxon>
        <taxon>Bacillales</taxon>
        <taxon>Bacillaceae</taxon>
        <taxon>Bacillus</taxon>
    </lineage>
</organism>
<evidence type="ECO:0000313" key="7">
    <source>
        <dbReference type="EMBL" id="KAB7704041.1"/>
    </source>
</evidence>
<dbReference type="InterPro" id="IPR050406">
    <property type="entry name" value="FGGY_Carb_Kinase"/>
</dbReference>
<evidence type="ECO:0000313" key="8">
    <source>
        <dbReference type="Proteomes" id="UP000429595"/>
    </source>
</evidence>
<dbReference type="Pfam" id="PF00370">
    <property type="entry name" value="FGGY_N"/>
    <property type="match status" value="1"/>
</dbReference>
<dbReference type="EMBL" id="WEIO01000021">
    <property type="protein sequence ID" value="KAB7704041.1"/>
    <property type="molecule type" value="Genomic_DNA"/>
</dbReference>
<evidence type="ECO:0008006" key="9">
    <source>
        <dbReference type="Google" id="ProtNLM"/>
    </source>
</evidence>
<comment type="similarity">
    <text evidence="1 4">Belongs to the FGGY kinase family.</text>
</comment>
<dbReference type="GO" id="GO:0016301">
    <property type="term" value="F:kinase activity"/>
    <property type="evidence" value="ECO:0007669"/>
    <property type="project" value="UniProtKB-KW"/>
</dbReference>
<feature type="domain" description="Carbohydrate kinase FGGY C-terminal" evidence="6">
    <location>
        <begin position="253"/>
        <end position="431"/>
    </location>
</feature>
<dbReference type="PANTHER" id="PTHR43095:SF5">
    <property type="entry name" value="XYLULOSE KINASE"/>
    <property type="match status" value="1"/>
</dbReference>
<dbReference type="Proteomes" id="UP000429595">
    <property type="component" value="Unassembled WGS sequence"/>
</dbReference>
<dbReference type="RefSeq" id="WP_152154715.1">
    <property type="nucleotide sequence ID" value="NZ_WEIO01000021.1"/>
</dbReference>
<dbReference type="PANTHER" id="PTHR43095">
    <property type="entry name" value="SUGAR KINASE"/>
    <property type="match status" value="1"/>
</dbReference>
<reference evidence="7 8" key="1">
    <citation type="submission" date="2019-10" db="EMBL/GenBank/DDBJ databases">
        <title>Bacillus aerolatum sp. nov., isolated from bioaerosol of sport playgrounds.</title>
        <authorList>
            <person name="Chen P."/>
            <person name="Zhang G."/>
        </authorList>
    </citation>
    <scope>NUCLEOTIDE SEQUENCE [LARGE SCALE GENOMIC DNA]</scope>
    <source>
        <strain evidence="7 8">CX253</strain>
    </source>
</reference>
<dbReference type="GO" id="GO:0005975">
    <property type="term" value="P:carbohydrate metabolic process"/>
    <property type="evidence" value="ECO:0007669"/>
    <property type="project" value="InterPro"/>
</dbReference>
<dbReference type="Pfam" id="PF02782">
    <property type="entry name" value="FGGY_C"/>
    <property type="match status" value="1"/>
</dbReference>
<evidence type="ECO:0000256" key="4">
    <source>
        <dbReference type="RuleBase" id="RU003733"/>
    </source>
</evidence>
<gene>
    <name evidence="7" type="ORF">F9802_19255</name>
</gene>
<keyword evidence="8" id="KW-1185">Reference proteome</keyword>
<dbReference type="SUPFAM" id="SSF53067">
    <property type="entry name" value="Actin-like ATPase domain"/>
    <property type="match status" value="2"/>
</dbReference>
<accession>A0A6I1FQM2</accession>